<evidence type="ECO:0000256" key="1">
    <source>
        <dbReference type="SAM" id="MobiDB-lite"/>
    </source>
</evidence>
<proteinExistence type="predicted"/>
<evidence type="ECO:0000313" key="3">
    <source>
        <dbReference type="EMBL" id="KAJ1982234.1"/>
    </source>
</evidence>
<accession>A0A9W8B981</accession>
<feature type="chain" id="PRO_5040878224" description="Secreted protein" evidence="2">
    <location>
        <begin position="26"/>
        <end position="164"/>
    </location>
</feature>
<evidence type="ECO:0000313" key="4">
    <source>
        <dbReference type="Proteomes" id="UP001151582"/>
    </source>
</evidence>
<reference evidence="3" key="1">
    <citation type="submission" date="2022-07" db="EMBL/GenBank/DDBJ databases">
        <title>Phylogenomic reconstructions and comparative analyses of Kickxellomycotina fungi.</title>
        <authorList>
            <person name="Reynolds N.K."/>
            <person name="Stajich J.E."/>
            <person name="Barry K."/>
            <person name="Grigoriev I.V."/>
            <person name="Crous P."/>
            <person name="Smith M.E."/>
        </authorList>
    </citation>
    <scope>NUCLEOTIDE SEQUENCE</scope>
    <source>
        <strain evidence="3">RSA 567</strain>
    </source>
</reference>
<feature type="signal peptide" evidence="2">
    <location>
        <begin position="1"/>
        <end position="25"/>
    </location>
</feature>
<keyword evidence="2" id="KW-0732">Signal</keyword>
<sequence length="164" mass="17742">MYVSVRTTALATIALVAVCSSTVAASWTPNAGVYRQAFHRRDQGNTTPPIAVAPLASPSLVTTTNSQQSVSENTAGNFCEKFSELKQTNEEKYYQRIFCSQQELESSQSPEGVPGGEEAAANAPSTVTITQSELLNSTQLSCVEEFEAYHAKERFRNAICIIAP</sequence>
<evidence type="ECO:0000256" key="2">
    <source>
        <dbReference type="SAM" id="SignalP"/>
    </source>
</evidence>
<dbReference type="AlphaFoldDB" id="A0A9W8B981"/>
<feature type="region of interest" description="Disordered" evidence="1">
    <location>
        <begin position="105"/>
        <end position="124"/>
    </location>
</feature>
<dbReference type="Proteomes" id="UP001151582">
    <property type="component" value="Unassembled WGS sequence"/>
</dbReference>
<comment type="caution">
    <text evidence="3">The sequence shown here is derived from an EMBL/GenBank/DDBJ whole genome shotgun (WGS) entry which is preliminary data.</text>
</comment>
<name>A0A9W8B981_9FUNG</name>
<organism evidence="3 4">
    <name type="scientific">Dimargaris verticillata</name>
    <dbReference type="NCBI Taxonomy" id="2761393"/>
    <lineage>
        <taxon>Eukaryota</taxon>
        <taxon>Fungi</taxon>
        <taxon>Fungi incertae sedis</taxon>
        <taxon>Zoopagomycota</taxon>
        <taxon>Kickxellomycotina</taxon>
        <taxon>Dimargaritomycetes</taxon>
        <taxon>Dimargaritales</taxon>
        <taxon>Dimargaritaceae</taxon>
        <taxon>Dimargaris</taxon>
    </lineage>
</organism>
<gene>
    <name evidence="3" type="ORF">H4R34_001777</name>
</gene>
<protein>
    <recommendedName>
        <fullName evidence="5">Secreted protein</fullName>
    </recommendedName>
</protein>
<dbReference type="EMBL" id="JANBQB010000097">
    <property type="protein sequence ID" value="KAJ1982234.1"/>
    <property type="molecule type" value="Genomic_DNA"/>
</dbReference>
<evidence type="ECO:0008006" key="5">
    <source>
        <dbReference type="Google" id="ProtNLM"/>
    </source>
</evidence>
<keyword evidence="4" id="KW-1185">Reference proteome</keyword>
<dbReference type="OrthoDB" id="10430040at2759"/>